<name>A0A7J3XY56_9CREN</name>
<dbReference type="AlphaFoldDB" id="A0A7J3XY56"/>
<evidence type="ECO:0000313" key="2">
    <source>
        <dbReference type="EMBL" id="HHP67596.1"/>
    </source>
</evidence>
<dbReference type="SUPFAM" id="SSF56281">
    <property type="entry name" value="Metallo-hydrolase/oxidoreductase"/>
    <property type="match status" value="1"/>
</dbReference>
<dbReference type="GO" id="GO:0009055">
    <property type="term" value="F:electron transfer activity"/>
    <property type="evidence" value="ECO:0007669"/>
    <property type="project" value="InterPro"/>
</dbReference>
<dbReference type="Gene3D" id="3.40.50.360">
    <property type="match status" value="1"/>
</dbReference>
<feature type="domain" description="Flavodoxin-like" evidence="1">
    <location>
        <begin position="272"/>
        <end position="414"/>
    </location>
</feature>
<dbReference type="SUPFAM" id="SSF52218">
    <property type="entry name" value="Flavoproteins"/>
    <property type="match status" value="1"/>
</dbReference>
<dbReference type="PROSITE" id="PS50902">
    <property type="entry name" value="FLAVODOXIN_LIKE"/>
    <property type="match status" value="1"/>
</dbReference>
<dbReference type="GO" id="GO:0010181">
    <property type="term" value="F:FMN binding"/>
    <property type="evidence" value="ECO:0007669"/>
    <property type="project" value="InterPro"/>
</dbReference>
<sequence length="414" mass="46705">MSAPIDRSVERGDGYYIVVEEVKPRVQVYKLVDSKIRFFESIWEIPEGITYNAYVVETDSGFLLIDGWKRGFGGLLVEELGKRGVLSRVTHLIVNHMEPDHSGSIPEILSARPGLKVLGHPLAGRLLRDFYGFAGEFKPVQDGEVFEEGGLRIRFLHAPWLHWPETIVTHVEDLGVVFPCDVLGGYGAYREIFLSEMSEEGRKRYFKLAKMYFANVIGHYRDFVLKSLPKLREAVSKSDVVAPGHGLVLDRGDALEMLSSYEKWIKKESRKIVVVYASMYGFTGEAATRLAKVLEGQGFEVVVYGFNDYERPMVSELVSDAMDAEGLLVAAPAYENQIYPTIRYVLDIIAHKTGCPRVFFLHVYGWGSRVGDARSMLEELKCGVVETLDFKPSTVSSMTDSQIKRVIDFFTRTT</sequence>
<dbReference type="Gene3D" id="3.60.15.10">
    <property type="entry name" value="Ribonuclease Z/Hydroxyacylglutathione hydrolase-like"/>
    <property type="match status" value="1"/>
</dbReference>
<dbReference type="InterPro" id="IPR008254">
    <property type="entry name" value="Flavodoxin/NO_synth"/>
</dbReference>
<dbReference type="EMBL" id="DRYK01000030">
    <property type="protein sequence ID" value="HHP67596.1"/>
    <property type="molecule type" value="Genomic_DNA"/>
</dbReference>
<proteinExistence type="predicted"/>
<dbReference type="PROSITE" id="PS00201">
    <property type="entry name" value="FLAVODOXIN"/>
    <property type="match status" value="1"/>
</dbReference>
<accession>A0A7J3XY56</accession>
<gene>
    <name evidence="2" type="ORF">ENM60_02225</name>
</gene>
<dbReference type="InterPro" id="IPR045761">
    <property type="entry name" value="ODP_dom"/>
</dbReference>
<dbReference type="Pfam" id="PF19583">
    <property type="entry name" value="ODP"/>
    <property type="match status" value="1"/>
</dbReference>
<dbReference type="InterPro" id="IPR036866">
    <property type="entry name" value="RibonucZ/Hydroxyglut_hydro"/>
</dbReference>
<dbReference type="Pfam" id="PF00258">
    <property type="entry name" value="Flavodoxin_1"/>
    <property type="match status" value="1"/>
</dbReference>
<comment type="caution">
    <text evidence="2">The sequence shown here is derived from an EMBL/GenBank/DDBJ whole genome shotgun (WGS) entry which is preliminary data.</text>
</comment>
<dbReference type="SMART" id="SM00849">
    <property type="entry name" value="Lactamase_B"/>
    <property type="match status" value="1"/>
</dbReference>
<evidence type="ECO:0000259" key="1">
    <source>
        <dbReference type="PROSITE" id="PS50902"/>
    </source>
</evidence>
<dbReference type="InterPro" id="IPR001279">
    <property type="entry name" value="Metallo-B-lactamas"/>
</dbReference>
<dbReference type="PANTHER" id="PTHR43717">
    <property type="entry name" value="ANAEROBIC NITRIC OXIDE REDUCTASE FLAVORUBREDOXIN"/>
    <property type="match status" value="1"/>
</dbReference>
<reference evidence="2" key="1">
    <citation type="journal article" date="2020" name="mSystems">
        <title>Genome- and Community-Level Interaction Insights into Carbon Utilization and Element Cycling Functions of Hydrothermarchaeota in Hydrothermal Sediment.</title>
        <authorList>
            <person name="Zhou Z."/>
            <person name="Liu Y."/>
            <person name="Xu W."/>
            <person name="Pan J."/>
            <person name="Luo Z.H."/>
            <person name="Li M."/>
        </authorList>
    </citation>
    <scope>NUCLEOTIDE SEQUENCE [LARGE SCALE GENOMIC DNA]</scope>
    <source>
        <strain evidence="2">SpSt-110</strain>
    </source>
</reference>
<organism evidence="2">
    <name type="scientific">Thermogladius calderae</name>
    <dbReference type="NCBI Taxonomy" id="1200300"/>
    <lineage>
        <taxon>Archaea</taxon>
        <taxon>Thermoproteota</taxon>
        <taxon>Thermoprotei</taxon>
        <taxon>Desulfurococcales</taxon>
        <taxon>Desulfurococcaceae</taxon>
        <taxon>Thermogladius</taxon>
    </lineage>
</organism>
<dbReference type="InterPro" id="IPR001226">
    <property type="entry name" value="Flavodoxin_CS"/>
</dbReference>
<dbReference type="CDD" id="cd07709">
    <property type="entry name" value="flavodiiron_proteins_MBL-fold"/>
    <property type="match status" value="1"/>
</dbReference>
<protein>
    <submittedName>
        <fullName evidence="2">FprA family A-type flavoprotein</fullName>
    </submittedName>
</protein>
<dbReference type="PANTHER" id="PTHR43717:SF1">
    <property type="entry name" value="ANAEROBIC NITRIC OXIDE REDUCTASE FLAVORUBREDOXIN"/>
    <property type="match status" value="1"/>
</dbReference>
<dbReference type="InterPro" id="IPR029039">
    <property type="entry name" value="Flavoprotein-like_sf"/>
</dbReference>